<protein>
    <submittedName>
        <fullName evidence="2">Transposase</fullName>
    </submittedName>
</protein>
<dbReference type="AlphaFoldDB" id="A0A1H3JJ32"/>
<dbReference type="EMBL" id="FNOU01000030">
    <property type="protein sequence ID" value="SDY39525.1"/>
    <property type="molecule type" value="Genomic_DNA"/>
</dbReference>
<evidence type="ECO:0000313" key="3">
    <source>
        <dbReference type="Proteomes" id="UP000199652"/>
    </source>
</evidence>
<gene>
    <name evidence="2" type="ORF">SAMN04488579_13025</name>
</gene>
<feature type="coiled-coil region" evidence="1">
    <location>
        <begin position="142"/>
        <end position="169"/>
    </location>
</feature>
<dbReference type="Proteomes" id="UP000199652">
    <property type="component" value="Unassembled WGS sequence"/>
</dbReference>
<keyword evidence="1" id="KW-0175">Coiled coil</keyword>
<accession>A0A1H3JJ32</accession>
<organism evidence="2 3">
    <name type="scientific">Eubacterium barkeri</name>
    <name type="common">Clostridium barkeri</name>
    <dbReference type="NCBI Taxonomy" id="1528"/>
    <lineage>
        <taxon>Bacteria</taxon>
        <taxon>Bacillati</taxon>
        <taxon>Bacillota</taxon>
        <taxon>Clostridia</taxon>
        <taxon>Eubacteriales</taxon>
        <taxon>Eubacteriaceae</taxon>
        <taxon>Eubacterium</taxon>
    </lineage>
</organism>
<dbReference type="InterPro" id="IPR009057">
    <property type="entry name" value="Homeodomain-like_sf"/>
</dbReference>
<dbReference type="InterPro" id="IPR002514">
    <property type="entry name" value="Transposase_8"/>
</dbReference>
<dbReference type="InterPro" id="IPR036388">
    <property type="entry name" value="WH-like_DNA-bd_sf"/>
</dbReference>
<dbReference type="Pfam" id="PF01527">
    <property type="entry name" value="HTH_Tnp_1"/>
    <property type="match status" value="1"/>
</dbReference>
<evidence type="ECO:0000313" key="2">
    <source>
        <dbReference type="EMBL" id="SDY39525.1"/>
    </source>
</evidence>
<dbReference type="GO" id="GO:0004803">
    <property type="term" value="F:transposase activity"/>
    <property type="evidence" value="ECO:0007669"/>
    <property type="project" value="InterPro"/>
</dbReference>
<reference evidence="3" key="1">
    <citation type="submission" date="2016-10" db="EMBL/GenBank/DDBJ databases">
        <authorList>
            <person name="Varghese N."/>
            <person name="Submissions S."/>
        </authorList>
    </citation>
    <scope>NUCLEOTIDE SEQUENCE [LARGE SCALE GENOMIC DNA]</scope>
    <source>
        <strain evidence="3">VPI 5359</strain>
    </source>
</reference>
<dbReference type="GO" id="GO:0003677">
    <property type="term" value="F:DNA binding"/>
    <property type="evidence" value="ECO:0007669"/>
    <property type="project" value="InterPro"/>
</dbReference>
<sequence>MYNKEEIEQALNLYYHVKSVSKVVHQLNNPSRRQLYTWIALEGKQKPKRKQLLTIHPPEHPRNPSFEVKIAAIKRYFEIGESVKSVSEDIGYNRATIYNWRKKYLKEGHWGLMNQKNIKRGPLKEGTVNHRRDELSASVEELATIKAQMHDMQMEIDLLTETINILKKDPGIDQRALSNREKTVIIDGLSTLNCTIRLSTVYYIQLVSSSPMIRGYGYGCTNEYNQITHVPIHQNHQIFD</sequence>
<dbReference type="SUPFAM" id="SSF46689">
    <property type="entry name" value="Homeodomain-like"/>
    <property type="match status" value="1"/>
</dbReference>
<keyword evidence="3" id="KW-1185">Reference proteome</keyword>
<proteinExistence type="predicted"/>
<dbReference type="GO" id="GO:0006313">
    <property type="term" value="P:DNA transposition"/>
    <property type="evidence" value="ECO:0007669"/>
    <property type="project" value="InterPro"/>
</dbReference>
<evidence type="ECO:0000256" key="1">
    <source>
        <dbReference type="SAM" id="Coils"/>
    </source>
</evidence>
<name>A0A1H3JJ32_EUBBA</name>
<dbReference type="Gene3D" id="1.10.10.10">
    <property type="entry name" value="Winged helix-like DNA-binding domain superfamily/Winged helix DNA-binding domain"/>
    <property type="match status" value="1"/>
</dbReference>